<dbReference type="SUPFAM" id="SSF48498">
    <property type="entry name" value="Tetracyclin repressor-like, C-terminal domain"/>
    <property type="match status" value="1"/>
</dbReference>
<evidence type="ECO:0000259" key="3">
    <source>
        <dbReference type="PROSITE" id="PS50977"/>
    </source>
</evidence>
<dbReference type="AlphaFoldDB" id="A0A2U2PAG2"/>
<dbReference type="Gene3D" id="1.10.10.60">
    <property type="entry name" value="Homeodomain-like"/>
    <property type="match status" value="1"/>
</dbReference>
<dbReference type="GO" id="GO:0003677">
    <property type="term" value="F:DNA binding"/>
    <property type="evidence" value="ECO:0007669"/>
    <property type="project" value="UniProtKB-UniRule"/>
</dbReference>
<gene>
    <name evidence="4" type="ORF">DDR33_22550</name>
</gene>
<evidence type="ECO:0000256" key="2">
    <source>
        <dbReference type="PROSITE-ProRule" id="PRU00335"/>
    </source>
</evidence>
<keyword evidence="1 2" id="KW-0238">DNA-binding</keyword>
<dbReference type="PROSITE" id="PS50977">
    <property type="entry name" value="HTH_TETR_2"/>
    <property type="match status" value="1"/>
</dbReference>
<organism evidence="4 5">
    <name type="scientific">Pararcticibacter amylolyticus</name>
    <dbReference type="NCBI Taxonomy" id="2173175"/>
    <lineage>
        <taxon>Bacteria</taxon>
        <taxon>Pseudomonadati</taxon>
        <taxon>Bacteroidota</taxon>
        <taxon>Sphingobacteriia</taxon>
        <taxon>Sphingobacteriales</taxon>
        <taxon>Sphingobacteriaceae</taxon>
        <taxon>Pararcticibacter</taxon>
    </lineage>
</organism>
<dbReference type="PANTHER" id="PTHR43479:SF11">
    <property type="entry name" value="ACREF_ENVCD OPERON REPRESSOR-RELATED"/>
    <property type="match status" value="1"/>
</dbReference>
<dbReference type="PRINTS" id="PR00455">
    <property type="entry name" value="HTHTETR"/>
</dbReference>
<keyword evidence="5" id="KW-1185">Reference proteome</keyword>
<name>A0A2U2PAG2_9SPHI</name>
<dbReference type="InterPro" id="IPR001647">
    <property type="entry name" value="HTH_TetR"/>
</dbReference>
<dbReference type="Proteomes" id="UP000245647">
    <property type="component" value="Unassembled WGS sequence"/>
</dbReference>
<dbReference type="OrthoDB" id="9789566at2"/>
<evidence type="ECO:0000313" key="4">
    <source>
        <dbReference type="EMBL" id="PWG78350.1"/>
    </source>
</evidence>
<evidence type="ECO:0000256" key="1">
    <source>
        <dbReference type="ARBA" id="ARBA00023125"/>
    </source>
</evidence>
<dbReference type="EMBL" id="QEAS01000026">
    <property type="protein sequence ID" value="PWG78350.1"/>
    <property type="molecule type" value="Genomic_DNA"/>
</dbReference>
<dbReference type="SUPFAM" id="SSF46689">
    <property type="entry name" value="Homeodomain-like"/>
    <property type="match status" value="1"/>
</dbReference>
<comment type="caution">
    <text evidence="4">The sequence shown here is derived from an EMBL/GenBank/DDBJ whole genome shotgun (WGS) entry which is preliminary data.</text>
</comment>
<feature type="domain" description="HTH tetR-type" evidence="3">
    <location>
        <begin position="8"/>
        <end position="68"/>
    </location>
</feature>
<reference evidence="4 5" key="1">
    <citation type="submission" date="2018-04" db="EMBL/GenBank/DDBJ databases">
        <title>Pedobacter chongqingensis sp. nov., isolated from a rottenly hemp rope.</title>
        <authorList>
            <person name="Cai Y."/>
        </authorList>
    </citation>
    <scope>NUCLEOTIDE SEQUENCE [LARGE SCALE GENOMIC DNA]</scope>
    <source>
        <strain evidence="4 5">FJ4-8</strain>
    </source>
</reference>
<dbReference type="Gene3D" id="1.10.357.10">
    <property type="entry name" value="Tetracycline Repressor, domain 2"/>
    <property type="match status" value="1"/>
</dbReference>
<dbReference type="PANTHER" id="PTHR43479">
    <property type="entry name" value="ACREF/ENVCD OPERON REPRESSOR-RELATED"/>
    <property type="match status" value="1"/>
</dbReference>
<feature type="DNA-binding region" description="H-T-H motif" evidence="2">
    <location>
        <begin position="31"/>
        <end position="50"/>
    </location>
</feature>
<sequence length="198" mass="22868">MNQADKDEQIRKIILNAFRQQIKKYGYNKVTMDDISKAAGKGRSSLYYYYKGKEEILDALLLEEISELNQFVIAKVIKRRSATDKLITYCNEKIMRLLDKINEYLIVSSEILEDPEMYKKISRLQDPHDEEALRSIMDEGIKSGEFRPLRPKEIHLMAVLMKSSIKGIALEMCNQGGEIDVTSVKRMIEVLFVRGIIA</sequence>
<dbReference type="InterPro" id="IPR036271">
    <property type="entry name" value="Tet_transcr_reg_TetR-rel_C_sf"/>
</dbReference>
<dbReference type="RefSeq" id="WP_109418066.1">
    <property type="nucleotide sequence ID" value="NZ_QEAS01000026.1"/>
</dbReference>
<dbReference type="InterPro" id="IPR050624">
    <property type="entry name" value="HTH-type_Tx_Regulator"/>
</dbReference>
<proteinExistence type="predicted"/>
<accession>A0A2U2PAG2</accession>
<dbReference type="InterPro" id="IPR009057">
    <property type="entry name" value="Homeodomain-like_sf"/>
</dbReference>
<dbReference type="Pfam" id="PF00440">
    <property type="entry name" value="TetR_N"/>
    <property type="match status" value="1"/>
</dbReference>
<evidence type="ECO:0000313" key="5">
    <source>
        <dbReference type="Proteomes" id="UP000245647"/>
    </source>
</evidence>
<protein>
    <recommendedName>
        <fullName evidence="3">HTH tetR-type domain-containing protein</fullName>
    </recommendedName>
</protein>